<dbReference type="PANTHER" id="PTHR28187">
    <property type="entry name" value="PROTEIN RCR1-RELATED"/>
    <property type="match status" value="1"/>
</dbReference>
<accession>A0ABP0ZMQ6</accession>
<evidence type="ECO:0000313" key="4">
    <source>
        <dbReference type="Proteomes" id="UP001497383"/>
    </source>
</evidence>
<sequence>MYHPTPSQLSWKRDWADGYWENSNGARWAFFAIFIVLIIVVVLGTIRVNKRRARHGVQPIYGTRWMTPPNYRQSQTAYQQPDHLRDPDLPSAYVPTYTATANENDYDMGYYDAQGVFHSNPNAKSMMQRPPEARTRDGLRRVSDEHADVDELGDVTRPSGPPPPQQSQQAHQQRGEIDEIVEVERYSISDSNSSFARPEGPPPSGTVGSSSSTSSEKATPVQVTTLERKK</sequence>
<keyword evidence="2" id="KW-0472">Membrane</keyword>
<feature type="transmembrane region" description="Helical" evidence="2">
    <location>
        <begin position="28"/>
        <end position="46"/>
    </location>
</feature>
<reference evidence="3 4" key="1">
    <citation type="submission" date="2024-03" db="EMBL/GenBank/DDBJ databases">
        <authorList>
            <person name="Brejova B."/>
        </authorList>
    </citation>
    <scope>NUCLEOTIDE SEQUENCE [LARGE SCALE GENOMIC DNA]</scope>
    <source>
        <strain evidence="3 4">CBS 14171</strain>
    </source>
</reference>
<proteinExistence type="predicted"/>
<keyword evidence="2" id="KW-0812">Transmembrane</keyword>
<evidence type="ECO:0000313" key="3">
    <source>
        <dbReference type="EMBL" id="CAK9439553.1"/>
    </source>
</evidence>
<feature type="compositionally biased region" description="Basic and acidic residues" evidence="1">
    <location>
        <begin position="173"/>
        <end position="187"/>
    </location>
</feature>
<dbReference type="EMBL" id="OZ022408">
    <property type="protein sequence ID" value="CAK9439553.1"/>
    <property type="molecule type" value="Genomic_DNA"/>
</dbReference>
<name>A0ABP0ZMQ6_9ASCO</name>
<dbReference type="RefSeq" id="XP_066830591.1">
    <property type="nucleotide sequence ID" value="XM_066973787.1"/>
</dbReference>
<dbReference type="Pfam" id="PF12273">
    <property type="entry name" value="RCR"/>
    <property type="match status" value="1"/>
</dbReference>
<keyword evidence="2" id="KW-1133">Transmembrane helix</keyword>
<evidence type="ECO:0000256" key="2">
    <source>
        <dbReference type="SAM" id="Phobius"/>
    </source>
</evidence>
<dbReference type="GeneID" id="92208849"/>
<feature type="region of interest" description="Disordered" evidence="1">
    <location>
        <begin position="120"/>
        <end position="230"/>
    </location>
</feature>
<feature type="compositionally biased region" description="Basic and acidic residues" evidence="1">
    <location>
        <begin position="131"/>
        <end position="146"/>
    </location>
</feature>
<keyword evidence="4" id="KW-1185">Reference proteome</keyword>
<organism evidence="3 4">
    <name type="scientific">Lodderomyces beijingensis</name>
    <dbReference type="NCBI Taxonomy" id="1775926"/>
    <lineage>
        <taxon>Eukaryota</taxon>
        <taxon>Fungi</taxon>
        <taxon>Dikarya</taxon>
        <taxon>Ascomycota</taxon>
        <taxon>Saccharomycotina</taxon>
        <taxon>Pichiomycetes</taxon>
        <taxon>Debaryomycetaceae</taxon>
        <taxon>Candida/Lodderomyces clade</taxon>
        <taxon>Lodderomyces</taxon>
    </lineage>
</organism>
<dbReference type="Proteomes" id="UP001497383">
    <property type="component" value="Chromosome 4"/>
</dbReference>
<gene>
    <name evidence="3" type="ORF">LODBEIA_P36530</name>
</gene>
<evidence type="ECO:0000256" key="1">
    <source>
        <dbReference type="SAM" id="MobiDB-lite"/>
    </source>
</evidence>
<protein>
    <submittedName>
        <fullName evidence="3">Uncharacterized protein</fullName>
    </submittedName>
</protein>
<dbReference type="PANTHER" id="PTHR28187:SF1">
    <property type="entry name" value="PROTEIN RCR1-RELATED"/>
    <property type="match status" value="1"/>
</dbReference>
<dbReference type="InterPro" id="IPR020999">
    <property type="entry name" value="Chitin_synth_reg_RCR"/>
</dbReference>
<feature type="compositionally biased region" description="Low complexity" evidence="1">
    <location>
        <begin position="205"/>
        <end position="215"/>
    </location>
</feature>
<feature type="compositionally biased region" description="Polar residues" evidence="1">
    <location>
        <begin position="221"/>
        <end position="230"/>
    </location>
</feature>